<dbReference type="GO" id="GO:0008236">
    <property type="term" value="F:serine-type peptidase activity"/>
    <property type="evidence" value="ECO:0007669"/>
    <property type="project" value="UniProtKB-KW"/>
</dbReference>
<dbReference type="SMART" id="SM00228">
    <property type="entry name" value="PDZ"/>
    <property type="match status" value="1"/>
</dbReference>
<organism evidence="7 8">
    <name type="scientific">candidate division CPR3 bacterium 4484_211</name>
    <dbReference type="NCBI Taxonomy" id="1968527"/>
    <lineage>
        <taxon>Bacteria</taxon>
        <taxon>Bacteria division CPR3</taxon>
    </lineage>
</organism>
<dbReference type="InterPro" id="IPR004447">
    <property type="entry name" value="Peptidase_S41A"/>
</dbReference>
<dbReference type="Proteomes" id="UP000192520">
    <property type="component" value="Unassembled WGS sequence"/>
</dbReference>
<evidence type="ECO:0000256" key="4">
    <source>
        <dbReference type="ARBA" id="ARBA00022825"/>
    </source>
</evidence>
<dbReference type="PANTHER" id="PTHR32060">
    <property type="entry name" value="TAIL-SPECIFIC PROTEASE"/>
    <property type="match status" value="1"/>
</dbReference>
<dbReference type="Pfam" id="PF03572">
    <property type="entry name" value="Peptidase_S41"/>
    <property type="match status" value="1"/>
</dbReference>
<dbReference type="InterPro" id="IPR005151">
    <property type="entry name" value="Tail-specific_protease"/>
</dbReference>
<dbReference type="InterPro" id="IPR029045">
    <property type="entry name" value="ClpP/crotonase-like_dom_sf"/>
</dbReference>
<dbReference type="SUPFAM" id="SSF52096">
    <property type="entry name" value="ClpP/crotonase"/>
    <property type="match status" value="1"/>
</dbReference>
<dbReference type="Gene3D" id="2.30.42.10">
    <property type="match status" value="1"/>
</dbReference>
<keyword evidence="3 5" id="KW-0378">Hydrolase</keyword>
<evidence type="ECO:0000256" key="5">
    <source>
        <dbReference type="RuleBase" id="RU004404"/>
    </source>
</evidence>
<dbReference type="EMBL" id="MZGJ01000009">
    <property type="protein sequence ID" value="OQX51060.1"/>
    <property type="molecule type" value="Genomic_DNA"/>
</dbReference>
<dbReference type="PANTHER" id="PTHR32060:SF30">
    <property type="entry name" value="CARBOXY-TERMINAL PROCESSING PROTEASE CTPA"/>
    <property type="match status" value="1"/>
</dbReference>
<reference evidence="8" key="1">
    <citation type="submission" date="2017-03" db="EMBL/GenBank/DDBJ databases">
        <title>Novel pathways for hydrocarbon cycling and metabolic interdependencies in hydrothermal sediment communities.</title>
        <authorList>
            <person name="Dombrowski N."/>
            <person name="Seitz K."/>
            <person name="Teske A."/>
            <person name="Baker B."/>
        </authorList>
    </citation>
    <scope>NUCLEOTIDE SEQUENCE [LARGE SCALE GENOMIC DNA]</scope>
</reference>
<dbReference type="GO" id="GO:0004175">
    <property type="term" value="F:endopeptidase activity"/>
    <property type="evidence" value="ECO:0007669"/>
    <property type="project" value="TreeGrafter"/>
</dbReference>
<dbReference type="SMART" id="SM00245">
    <property type="entry name" value="TSPc"/>
    <property type="match status" value="1"/>
</dbReference>
<keyword evidence="4 5" id="KW-0720">Serine protease</keyword>
<dbReference type="GO" id="GO:0006508">
    <property type="term" value="P:proteolysis"/>
    <property type="evidence" value="ECO:0007669"/>
    <property type="project" value="UniProtKB-KW"/>
</dbReference>
<dbReference type="GO" id="GO:0007165">
    <property type="term" value="P:signal transduction"/>
    <property type="evidence" value="ECO:0007669"/>
    <property type="project" value="TreeGrafter"/>
</dbReference>
<dbReference type="InterPro" id="IPR041489">
    <property type="entry name" value="PDZ_6"/>
</dbReference>
<dbReference type="InterPro" id="IPR001478">
    <property type="entry name" value="PDZ"/>
</dbReference>
<name>A0A1W9NYH4_UNCC3</name>
<evidence type="ECO:0000256" key="3">
    <source>
        <dbReference type="ARBA" id="ARBA00022801"/>
    </source>
</evidence>
<sequence>MPARSSYLRRLSLIIALLTALLLGWYLGYQGYGLSFSWGKVQVINREPPSGTETDLDLSLFWRVLGLLENKYYDPSRLRGTDLLYGAVSGLVGSLNDPYTVFFTPEENKEFKQSLAGTYEGVGAQLGFLDHQLVIVAPLKNSPAERQGVKAGDAILEVDGVSTQGWSLAKAVASIRGEKGSEVNLKLGRQQGEDGVVQINLTIKREEIKIPCVALEWPENKIAHLTLYRFGEDLQAEWAKAVSRIQEKGAEGLVLDVRNNPGGYLNGALIVGSEFFSEGNIVLKRAAGKIQEMGLDHKGELTNIPLVVLVNEGSASASEIVAGAIQVRKRGMLVGGQTFGKGTVQEALDLDGGAGLHITVSDWLLPDGESIDGKGLLPDVEVELTDEDVSRGEDPQLKKAIELLK</sequence>
<accession>A0A1W9NYH4</accession>
<evidence type="ECO:0000313" key="8">
    <source>
        <dbReference type="Proteomes" id="UP000192520"/>
    </source>
</evidence>
<feature type="domain" description="PDZ" evidence="6">
    <location>
        <begin position="123"/>
        <end position="176"/>
    </location>
</feature>
<evidence type="ECO:0000256" key="2">
    <source>
        <dbReference type="ARBA" id="ARBA00022670"/>
    </source>
</evidence>
<dbReference type="PROSITE" id="PS50106">
    <property type="entry name" value="PDZ"/>
    <property type="match status" value="1"/>
</dbReference>
<protein>
    <recommendedName>
        <fullName evidence="6">PDZ domain-containing protein</fullName>
    </recommendedName>
</protein>
<dbReference type="FunFam" id="2.30.42.10:FF:000063">
    <property type="entry name" value="Peptidase, S41 family"/>
    <property type="match status" value="1"/>
</dbReference>
<dbReference type="Gene3D" id="3.90.226.10">
    <property type="entry name" value="2-enoyl-CoA Hydratase, Chain A, domain 1"/>
    <property type="match status" value="1"/>
</dbReference>
<dbReference type="CDD" id="cd07560">
    <property type="entry name" value="Peptidase_S41_CPP"/>
    <property type="match status" value="1"/>
</dbReference>
<dbReference type="GO" id="GO:0030288">
    <property type="term" value="C:outer membrane-bounded periplasmic space"/>
    <property type="evidence" value="ECO:0007669"/>
    <property type="project" value="TreeGrafter"/>
</dbReference>
<evidence type="ECO:0000259" key="6">
    <source>
        <dbReference type="PROSITE" id="PS50106"/>
    </source>
</evidence>
<dbReference type="CDD" id="cd06782">
    <property type="entry name" value="cpPDZ_CPP-like"/>
    <property type="match status" value="1"/>
</dbReference>
<evidence type="ECO:0000313" key="7">
    <source>
        <dbReference type="EMBL" id="OQX51060.1"/>
    </source>
</evidence>
<proteinExistence type="inferred from homology"/>
<dbReference type="Gene3D" id="3.30.750.44">
    <property type="match status" value="1"/>
</dbReference>
<dbReference type="Pfam" id="PF17820">
    <property type="entry name" value="PDZ_6"/>
    <property type="match status" value="1"/>
</dbReference>
<evidence type="ECO:0000256" key="1">
    <source>
        <dbReference type="ARBA" id="ARBA00009179"/>
    </source>
</evidence>
<comment type="caution">
    <text evidence="7">The sequence shown here is derived from an EMBL/GenBank/DDBJ whole genome shotgun (WGS) entry which is preliminary data.</text>
</comment>
<dbReference type="SUPFAM" id="SSF50156">
    <property type="entry name" value="PDZ domain-like"/>
    <property type="match status" value="1"/>
</dbReference>
<dbReference type="InterPro" id="IPR036034">
    <property type="entry name" value="PDZ_sf"/>
</dbReference>
<gene>
    <name evidence="7" type="ORF">B5M47_02075</name>
</gene>
<dbReference type="STRING" id="1968527.B5M47_02075"/>
<keyword evidence="2 5" id="KW-0645">Protease</keyword>
<dbReference type="NCBIfam" id="TIGR00225">
    <property type="entry name" value="prc"/>
    <property type="match status" value="1"/>
</dbReference>
<comment type="similarity">
    <text evidence="1 5">Belongs to the peptidase S41A family.</text>
</comment>
<dbReference type="AlphaFoldDB" id="A0A1W9NYH4"/>